<proteinExistence type="predicted"/>
<dbReference type="InterPro" id="IPR027417">
    <property type="entry name" value="P-loop_NTPase"/>
</dbReference>
<sequence length="153" mass="17673">MKFNLDIDSQSLNVNHRCVSEICDFSNKLYPDMIATTSDNTSEIEHKGVYFLRQTDVEEYLQKYSPIQLRQSKSTDTHPAYPTLNFGVSKGLSFDRVLIYPTKPILDWIIRGIELKPTSKCKLYVAITRARYSVAILYDYNDNVNICGITKYK</sequence>
<dbReference type="Gene3D" id="3.40.50.300">
    <property type="entry name" value="P-loop containing nucleotide triphosphate hydrolases"/>
    <property type="match status" value="1"/>
</dbReference>
<evidence type="ECO:0000313" key="2">
    <source>
        <dbReference type="Proteomes" id="UP000322658"/>
    </source>
</evidence>
<gene>
    <name evidence="1" type="ORF">F2Y07_07790</name>
</gene>
<evidence type="ECO:0008006" key="3">
    <source>
        <dbReference type="Google" id="ProtNLM"/>
    </source>
</evidence>
<comment type="caution">
    <text evidence="1">The sequence shown here is derived from an EMBL/GenBank/DDBJ whole genome shotgun (WGS) entry which is preliminary data.</text>
</comment>
<dbReference type="Proteomes" id="UP000322658">
    <property type="component" value="Unassembled WGS sequence"/>
</dbReference>
<reference evidence="1 2" key="1">
    <citation type="journal article" date="2019" name="Nat. Med.">
        <title>A library of human gut bacterial isolates paired with longitudinal multiomics data enables mechanistic microbiome research.</title>
        <authorList>
            <person name="Poyet M."/>
            <person name="Groussin M."/>
            <person name="Gibbons S.M."/>
            <person name="Avila-Pacheco J."/>
            <person name="Jiang X."/>
            <person name="Kearney S.M."/>
            <person name="Perrotta A.R."/>
            <person name="Berdy B."/>
            <person name="Zhao S."/>
            <person name="Lieberman T.D."/>
            <person name="Swanson P.K."/>
            <person name="Smith M."/>
            <person name="Roesemann S."/>
            <person name="Alexander J.E."/>
            <person name="Rich S.A."/>
            <person name="Livny J."/>
            <person name="Vlamakis H."/>
            <person name="Clish C."/>
            <person name="Bullock K."/>
            <person name="Deik A."/>
            <person name="Scott J."/>
            <person name="Pierce K.A."/>
            <person name="Xavier R.J."/>
            <person name="Alm E.J."/>
        </authorList>
    </citation>
    <scope>NUCLEOTIDE SEQUENCE [LARGE SCALE GENOMIC DNA]</scope>
    <source>
        <strain evidence="1 2">BIOML-A1</strain>
    </source>
</reference>
<protein>
    <recommendedName>
        <fullName evidence="3">UvrD-like helicase C-terminal domain-containing protein</fullName>
    </recommendedName>
</protein>
<name>A0A5B3GQN2_9BACT</name>
<accession>A0A5B3GQN2</accession>
<dbReference type="AlphaFoldDB" id="A0A5B3GQN2"/>
<organism evidence="1 2">
    <name type="scientific">Alistipes shahii</name>
    <dbReference type="NCBI Taxonomy" id="328814"/>
    <lineage>
        <taxon>Bacteria</taxon>
        <taxon>Pseudomonadati</taxon>
        <taxon>Bacteroidota</taxon>
        <taxon>Bacteroidia</taxon>
        <taxon>Bacteroidales</taxon>
        <taxon>Rikenellaceae</taxon>
        <taxon>Alistipes</taxon>
    </lineage>
</organism>
<evidence type="ECO:0000313" key="1">
    <source>
        <dbReference type="EMBL" id="KAA2375686.1"/>
    </source>
</evidence>
<dbReference type="SUPFAM" id="SSF52540">
    <property type="entry name" value="P-loop containing nucleoside triphosphate hydrolases"/>
    <property type="match status" value="1"/>
</dbReference>
<dbReference type="EMBL" id="VVXJ01000014">
    <property type="protein sequence ID" value="KAA2375686.1"/>
    <property type="molecule type" value="Genomic_DNA"/>
</dbReference>